<proteinExistence type="inferred from homology"/>
<evidence type="ECO:0000313" key="5">
    <source>
        <dbReference type="Proteomes" id="UP000246121"/>
    </source>
</evidence>
<sequence length="854" mass="93152">MDMSPGEKLCDGCGNPASSFQCPLCRAEIANDRGFFCGQECFAKNWRNHRNTFHKKGVVRAKQPPGQALVEAAGDCQKRLTGGTKEAGGSIKKRRKLEKEVGVKTKRPGAVPWLPPPRGSPATAEVTPPLPPETPRAVVGCPSADRRISFWSAAVAASHHIAAAFSQGEGVASFSVLVVTSSPLAAHAMAWAARCAGLAGVMRLIVNAPSEAVGANLLKHTSDERRVIITTQEIVRCVADGSVAVWLPRAESLLVTLPGVVDACDLQAVHVRAVFFVGRTAGSDSTEDNWCVEEEIVHHVSPPLSPPAALLHQVDVFSTPTEDSSATGDKKAADTTPKLKLLRFDNDVSTSLSRGDLSGALQHLVGLYSASRGMFEEVFLSTFLSALGAASVTHAHHMLAYAARYLVDHSARFAGPPGGTLKEMTLRAVTKVVRLFPPIKEAEEGKVATKKRGDAVTTDATGNGDLSEFLTQPSAIEKRKFSNYYETLPNLQLQATICYLYEHAPPGTVDAFGAAWGVDKVLPGLEALKLADRKREDAVQRLRNRYGSKLSSAFANYLVVLMHFIYDAVAGYSLAVEELERRTLWSLTLEPEVGSLRSFLSNCFLLQKEDTSCAESKRGETARLSSRKVSNKPPSRTEILRSFPVRTSVLEEPLFLSWLTLPLVGKRQRDVERLQLQAVEEILMAMPRNPRPMYIGDVGNLIGKWNHFNARFEGALGVSLMEFLMQHPEHFRVVGNLVTRRSAGVSEQVRMRFDNDDSGDDDDNGKESDQERKAKDRALLTGVKGSGGRGLNAKDLPARARKKATVKAFNKARFNRNYKPMDPAAKVPGYVKHGPRKVKGRGRKVNKRVTKRGG</sequence>
<dbReference type="VEuPathDB" id="TriTrypDB:ECC02_001802"/>
<feature type="compositionally biased region" description="Basic residues" evidence="2">
    <location>
        <begin position="833"/>
        <end position="854"/>
    </location>
</feature>
<dbReference type="VEuPathDB" id="TriTrypDB:TcBrA4_0130670"/>
<reference evidence="4 5" key="1">
    <citation type="journal article" date="2018" name="Microb. Genom.">
        <title>Expanding an expanded genome: long-read sequencing of Trypanosoma cruzi.</title>
        <authorList>
            <person name="Berna L."/>
            <person name="Rodriguez M."/>
            <person name="Chiribao M.L."/>
            <person name="Parodi-Talice A."/>
            <person name="Pita S."/>
            <person name="Rijo G."/>
            <person name="Alvarez-Valin F."/>
            <person name="Robello C."/>
        </authorList>
    </citation>
    <scope>NUCLEOTIDE SEQUENCE [LARGE SCALE GENOMIC DNA]</scope>
    <source>
        <strain evidence="4 5">Dm28c</strain>
    </source>
</reference>
<dbReference type="VEuPathDB" id="TriTrypDB:TcCL_NonESM01172"/>
<dbReference type="VEuPathDB" id="TriTrypDB:C3747_14g87"/>
<keyword evidence="1" id="KW-0863">Zinc-finger</keyword>
<feature type="region of interest" description="Disordered" evidence="2">
    <location>
        <begin position="100"/>
        <end position="136"/>
    </location>
</feature>
<dbReference type="EMBL" id="PRFA01000023">
    <property type="protein sequence ID" value="PWU95136.1"/>
    <property type="molecule type" value="Genomic_DNA"/>
</dbReference>
<dbReference type="VEuPathDB" id="TriTrypDB:TcCLB.508181.60"/>
<name>A0A2V2VHN2_TRYCR</name>
<dbReference type="AlphaFoldDB" id="A0A2V2VHN2"/>
<feature type="region of interest" description="Disordered" evidence="2">
    <location>
        <begin position="748"/>
        <end position="799"/>
    </location>
</feature>
<dbReference type="Proteomes" id="UP000246121">
    <property type="component" value="Unassembled WGS sequence"/>
</dbReference>
<accession>A0A2V2VHN2</accession>
<dbReference type="VEuPathDB" id="TriTrypDB:TCSYLVIO_004463"/>
<keyword evidence="1" id="KW-0479">Metal-binding</keyword>
<evidence type="ECO:0000256" key="1">
    <source>
        <dbReference type="PROSITE-ProRule" id="PRU01357"/>
    </source>
</evidence>
<feature type="domain" description="C6H2-type" evidence="3">
    <location>
        <begin position="7"/>
        <end position="61"/>
    </location>
</feature>
<dbReference type="PROSITE" id="PS52013">
    <property type="entry name" value="ZF_C6H2"/>
    <property type="match status" value="1"/>
</dbReference>
<dbReference type="InterPro" id="IPR031615">
    <property type="entry name" value="Zfn-C6H2"/>
</dbReference>
<comment type="caution">
    <text evidence="4">The sequence shown here is derived from an EMBL/GenBank/DDBJ whole genome shotgun (WGS) entry which is preliminary data.</text>
</comment>
<dbReference type="GO" id="GO:0008270">
    <property type="term" value="F:zinc ion binding"/>
    <property type="evidence" value="ECO:0007669"/>
    <property type="project" value="UniProtKB-KW"/>
</dbReference>
<dbReference type="Pfam" id="PF15801">
    <property type="entry name" value="zf-C6H2"/>
    <property type="match status" value="1"/>
</dbReference>
<feature type="region of interest" description="Disordered" evidence="2">
    <location>
        <begin position="817"/>
        <end position="854"/>
    </location>
</feature>
<dbReference type="VEuPathDB" id="TriTrypDB:TcG_00878"/>
<comment type="similarity">
    <text evidence="1">Belongs to the peptidase M24A family. Methionine aminopeptidase type 1 subfamily.</text>
</comment>
<dbReference type="VEuPathDB" id="TriTrypDB:TCDM_00344"/>
<keyword evidence="1" id="KW-0862">Zinc</keyword>
<evidence type="ECO:0000256" key="2">
    <source>
        <dbReference type="SAM" id="MobiDB-lite"/>
    </source>
</evidence>
<evidence type="ECO:0000313" key="4">
    <source>
        <dbReference type="EMBL" id="PWU95136.1"/>
    </source>
</evidence>
<dbReference type="VEuPathDB" id="TriTrypDB:C4B63_23g260"/>
<evidence type="ECO:0000259" key="3">
    <source>
        <dbReference type="PROSITE" id="PS52013"/>
    </source>
</evidence>
<dbReference type="VEuPathDB" id="TriTrypDB:Tc_MARK_3257"/>
<dbReference type="VEuPathDB" id="TriTrypDB:TcCLB.508153.900"/>
<gene>
    <name evidence="4" type="ORF">C4B63_23g260</name>
</gene>
<organism evidence="4 5">
    <name type="scientific">Trypanosoma cruzi</name>
    <dbReference type="NCBI Taxonomy" id="5693"/>
    <lineage>
        <taxon>Eukaryota</taxon>
        <taxon>Discoba</taxon>
        <taxon>Euglenozoa</taxon>
        <taxon>Kinetoplastea</taxon>
        <taxon>Metakinetoplastina</taxon>
        <taxon>Trypanosomatida</taxon>
        <taxon>Trypanosomatidae</taxon>
        <taxon>Trypanosoma</taxon>
        <taxon>Schizotrypanum</taxon>
    </lineage>
</organism>
<feature type="compositionally biased region" description="Basic and acidic residues" evidence="2">
    <location>
        <begin position="765"/>
        <end position="778"/>
    </location>
</feature>
<protein>
    <recommendedName>
        <fullName evidence="3">C6H2-type domain-containing protein</fullName>
    </recommendedName>
</protein>
<dbReference type="VEuPathDB" id="TriTrypDB:BCY84_15306"/>